<sequence length="120" mass="12688">MELTERVREALNTIIDPCSVVAGAPVGLVDLGLVRQLTVTPAPDGAAVLVRIGVTEPACLMGASFVVRAKEVLDAIPEISTVDVGLDHAADWTPDDIAPAYQLRLAEVRSTRGPTTDRKT</sequence>
<name>A0A4R7VH54_9PSEU</name>
<dbReference type="PANTHER" id="PTHR42831:SF1">
    <property type="entry name" value="FE-S PROTEIN MATURATION AUXILIARY FACTOR YITW"/>
    <property type="match status" value="1"/>
</dbReference>
<dbReference type="EMBL" id="SOCP01000008">
    <property type="protein sequence ID" value="TDV48664.1"/>
    <property type="molecule type" value="Genomic_DNA"/>
</dbReference>
<dbReference type="SUPFAM" id="SSF117916">
    <property type="entry name" value="Fe-S cluster assembly (FSCA) domain-like"/>
    <property type="match status" value="1"/>
</dbReference>
<evidence type="ECO:0000259" key="1">
    <source>
        <dbReference type="Pfam" id="PF01883"/>
    </source>
</evidence>
<dbReference type="AlphaFoldDB" id="A0A4R7VH54"/>
<dbReference type="RefSeq" id="WP_166664203.1">
    <property type="nucleotide sequence ID" value="NZ_SOCP01000008.1"/>
</dbReference>
<dbReference type="InterPro" id="IPR002744">
    <property type="entry name" value="MIP18-like"/>
</dbReference>
<protein>
    <submittedName>
        <fullName evidence="2">Metal-sulfur cluster biosynthetic enzyme</fullName>
    </submittedName>
</protein>
<dbReference type="Gene3D" id="3.30.300.130">
    <property type="entry name" value="Fe-S cluster assembly (FSCA)"/>
    <property type="match status" value="1"/>
</dbReference>
<dbReference type="PANTHER" id="PTHR42831">
    <property type="entry name" value="FE-S PROTEIN MATURATION AUXILIARY FACTOR YITW"/>
    <property type="match status" value="1"/>
</dbReference>
<comment type="caution">
    <text evidence="2">The sequence shown here is derived from an EMBL/GenBank/DDBJ whole genome shotgun (WGS) entry which is preliminary data.</text>
</comment>
<keyword evidence="3" id="KW-1185">Reference proteome</keyword>
<gene>
    <name evidence="2" type="ORF">CLV71_10824</name>
</gene>
<reference evidence="2 3" key="1">
    <citation type="submission" date="2019-03" db="EMBL/GenBank/DDBJ databases">
        <title>Genomic Encyclopedia of Archaeal and Bacterial Type Strains, Phase II (KMG-II): from individual species to whole genera.</title>
        <authorList>
            <person name="Goeker M."/>
        </authorList>
    </citation>
    <scope>NUCLEOTIDE SEQUENCE [LARGE SCALE GENOMIC DNA]</scope>
    <source>
        <strain evidence="2 3">DSM 45499</strain>
    </source>
</reference>
<proteinExistence type="predicted"/>
<accession>A0A4R7VH54</accession>
<evidence type="ECO:0000313" key="2">
    <source>
        <dbReference type="EMBL" id="TDV48664.1"/>
    </source>
</evidence>
<organism evidence="2 3">
    <name type="scientific">Actinophytocola oryzae</name>
    <dbReference type="NCBI Taxonomy" id="502181"/>
    <lineage>
        <taxon>Bacteria</taxon>
        <taxon>Bacillati</taxon>
        <taxon>Actinomycetota</taxon>
        <taxon>Actinomycetes</taxon>
        <taxon>Pseudonocardiales</taxon>
        <taxon>Pseudonocardiaceae</taxon>
    </lineage>
</organism>
<dbReference type="InterPro" id="IPR034904">
    <property type="entry name" value="FSCA_dom_sf"/>
</dbReference>
<evidence type="ECO:0000313" key="3">
    <source>
        <dbReference type="Proteomes" id="UP000294927"/>
    </source>
</evidence>
<feature type="domain" description="MIP18 family-like" evidence="1">
    <location>
        <begin position="5"/>
        <end position="84"/>
    </location>
</feature>
<dbReference type="InterPro" id="IPR052339">
    <property type="entry name" value="Fe-S_Maturation_MIP18"/>
</dbReference>
<dbReference type="Pfam" id="PF01883">
    <property type="entry name" value="FeS_assembly_P"/>
    <property type="match status" value="1"/>
</dbReference>
<dbReference type="Proteomes" id="UP000294927">
    <property type="component" value="Unassembled WGS sequence"/>
</dbReference>